<dbReference type="InterPro" id="IPR029052">
    <property type="entry name" value="Metallo-depent_PP-like"/>
</dbReference>
<dbReference type="InterPro" id="IPR051134">
    <property type="entry name" value="PPP_phosphatase"/>
</dbReference>
<dbReference type="SUPFAM" id="SSF56300">
    <property type="entry name" value="Metallo-dependent phosphatases"/>
    <property type="match status" value="1"/>
</dbReference>
<dbReference type="PRINTS" id="PR00114">
    <property type="entry name" value="STPHPHTASE"/>
</dbReference>
<protein>
    <recommendedName>
        <fullName evidence="6">Serine/threonine specific protein phosphatases domain-containing protein</fullName>
    </recommendedName>
</protein>
<dbReference type="Gene3D" id="3.60.21.10">
    <property type="match status" value="1"/>
</dbReference>
<keyword evidence="3" id="KW-0464">Manganese</keyword>
<evidence type="ECO:0000256" key="3">
    <source>
        <dbReference type="ARBA" id="ARBA00023211"/>
    </source>
</evidence>
<comment type="cofactor">
    <cofactor evidence="1">
        <name>Mn(2+)</name>
        <dbReference type="ChEBI" id="CHEBI:29035"/>
    </cofactor>
</comment>
<dbReference type="Proteomes" id="UP000266196">
    <property type="component" value="Unassembled WGS sequence"/>
</dbReference>
<dbReference type="AlphaFoldDB" id="A0A397ES39"/>
<dbReference type="EMBL" id="QUTE01013680">
    <property type="protein sequence ID" value="RHZ04044.1"/>
    <property type="molecule type" value="Genomic_DNA"/>
</dbReference>
<evidence type="ECO:0000256" key="1">
    <source>
        <dbReference type="ARBA" id="ARBA00001936"/>
    </source>
</evidence>
<sequence length="223" mass="25173">MYKSMRIIKDILWSDPHTANGWKENARGAGMSFCINYGPDHVYKYMVKNRLELIIRSHECVPNGFDWPFGAKGMLVTLFSASNYCGVANNMGCFMRIPENGKPSFFQYMATTSESDLVATNLEGLFQVIVTHRDELRRRFQELDPGDTHTVATSDWDDVMQQQLQIQLNWASIRPLLTSIEPNQTIDYVNFLDRYHTRGTTASQDDDDAAASTVAGATAAVSR</sequence>
<gene>
    <name evidence="4" type="ORF">DYB31_013013</name>
</gene>
<accession>A0A397ES39</accession>
<evidence type="ECO:0000256" key="2">
    <source>
        <dbReference type="ARBA" id="ARBA00022723"/>
    </source>
</evidence>
<dbReference type="PANTHER" id="PTHR45668">
    <property type="entry name" value="SERINE/THREONINE-PROTEIN PHOSPHATASE 5-RELATED"/>
    <property type="match status" value="1"/>
</dbReference>
<name>A0A397ES39_APHAT</name>
<organism evidence="4 5">
    <name type="scientific">Aphanomyces astaci</name>
    <name type="common">Crayfish plague agent</name>
    <dbReference type="NCBI Taxonomy" id="112090"/>
    <lineage>
        <taxon>Eukaryota</taxon>
        <taxon>Sar</taxon>
        <taxon>Stramenopiles</taxon>
        <taxon>Oomycota</taxon>
        <taxon>Saprolegniomycetes</taxon>
        <taxon>Saprolegniales</taxon>
        <taxon>Verrucalvaceae</taxon>
        <taxon>Aphanomyces</taxon>
    </lineage>
</organism>
<dbReference type="GO" id="GO:0046872">
    <property type="term" value="F:metal ion binding"/>
    <property type="evidence" value="ECO:0007669"/>
    <property type="project" value="UniProtKB-KW"/>
</dbReference>
<comment type="caution">
    <text evidence="4">The sequence shown here is derived from an EMBL/GenBank/DDBJ whole genome shotgun (WGS) entry which is preliminary data.</text>
</comment>
<evidence type="ECO:0008006" key="6">
    <source>
        <dbReference type="Google" id="ProtNLM"/>
    </source>
</evidence>
<evidence type="ECO:0000313" key="5">
    <source>
        <dbReference type="Proteomes" id="UP000266196"/>
    </source>
</evidence>
<dbReference type="GO" id="GO:0016787">
    <property type="term" value="F:hydrolase activity"/>
    <property type="evidence" value="ECO:0007669"/>
    <property type="project" value="InterPro"/>
</dbReference>
<evidence type="ECO:0000313" key="4">
    <source>
        <dbReference type="EMBL" id="RHZ04044.1"/>
    </source>
</evidence>
<keyword evidence="2" id="KW-0479">Metal-binding</keyword>
<dbReference type="PANTHER" id="PTHR45668:SF5">
    <property type="entry name" value="SERINE_THREONINE-PROTEIN PHOSPHATASE 5"/>
    <property type="match status" value="1"/>
</dbReference>
<reference evidence="4 5" key="1">
    <citation type="submission" date="2018-08" db="EMBL/GenBank/DDBJ databases">
        <title>Aphanomyces genome sequencing and annotation.</title>
        <authorList>
            <person name="Minardi D."/>
            <person name="Oidtmann B."/>
            <person name="Van Der Giezen M."/>
            <person name="Studholme D.J."/>
        </authorList>
    </citation>
    <scope>NUCLEOTIDE SEQUENCE [LARGE SCALE GENOMIC DNA]</scope>
    <source>
        <strain evidence="4 5">197901</strain>
    </source>
</reference>
<proteinExistence type="predicted"/>
<dbReference type="InterPro" id="IPR006186">
    <property type="entry name" value="Ser/Thr-sp_prot-phosphatase"/>
</dbReference>